<dbReference type="EMBL" id="FUIG01000013">
    <property type="protein sequence ID" value="SJM28143.1"/>
    <property type="molecule type" value="Genomic_DNA"/>
</dbReference>
<dbReference type="AlphaFoldDB" id="A0A2P9AAK3"/>
<name>A0A2P9AAK3_9HYPH</name>
<evidence type="ECO:0000313" key="1">
    <source>
        <dbReference type="EMBL" id="SJM28143.1"/>
    </source>
</evidence>
<keyword evidence="2" id="KW-1185">Reference proteome</keyword>
<evidence type="ECO:0000313" key="2">
    <source>
        <dbReference type="Proteomes" id="UP000245698"/>
    </source>
</evidence>
<organism evidence="1 2">
    <name type="scientific">Mesorhizobium delmotii</name>
    <dbReference type="NCBI Taxonomy" id="1631247"/>
    <lineage>
        <taxon>Bacteria</taxon>
        <taxon>Pseudomonadati</taxon>
        <taxon>Pseudomonadota</taxon>
        <taxon>Alphaproteobacteria</taxon>
        <taxon>Hyphomicrobiales</taxon>
        <taxon>Phyllobacteriaceae</taxon>
        <taxon>Mesorhizobium</taxon>
    </lineage>
</organism>
<gene>
    <name evidence="1" type="ORF">BQ8482_110074</name>
</gene>
<dbReference type="Proteomes" id="UP000245698">
    <property type="component" value="Unassembled WGS sequence"/>
</dbReference>
<reference evidence="2" key="1">
    <citation type="submission" date="2016-12" db="EMBL/GenBank/DDBJ databases">
        <authorList>
            <person name="Brunel B."/>
        </authorList>
    </citation>
    <scope>NUCLEOTIDE SEQUENCE [LARGE SCALE GENOMIC DNA]</scope>
</reference>
<sequence>MAAMRLIRGLSMQFVDISVDVTFASHMFRLDVARTRFCFSLGQRREISLLAWGKSGTRPNAGR</sequence>
<protein>
    <submittedName>
        <fullName evidence="1">Uncharacterized protein</fullName>
    </submittedName>
</protein>
<proteinExistence type="predicted"/>
<accession>A0A2P9AAK3</accession>